<keyword evidence="2" id="KW-0238">DNA-binding</keyword>
<accession>A0A1I7C1I2</accession>
<dbReference type="InterPro" id="IPR000524">
    <property type="entry name" value="Tscrpt_reg_HTH_GntR"/>
</dbReference>
<name>A0A1I7C1I2_9HYPH</name>
<dbReference type="SMART" id="SM00866">
    <property type="entry name" value="UTRA"/>
    <property type="match status" value="1"/>
</dbReference>
<dbReference type="SUPFAM" id="SSF46785">
    <property type="entry name" value="Winged helix' DNA-binding domain"/>
    <property type="match status" value="1"/>
</dbReference>
<dbReference type="EMBL" id="FPBD01000005">
    <property type="protein sequence ID" value="SFT93264.1"/>
    <property type="molecule type" value="Genomic_DNA"/>
</dbReference>
<evidence type="ECO:0000256" key="3">
    <source>
        <dbReference type="ARBA" id="ARBA00023163"/>
    </source>
</evidence>
<dbReference type="InterPro" id="IPR036388">
    <property type="entry name" value="WH-like_DNA-bd_sf"/>
</dbReference>
<evidence type="ECO:0000313" key="6">
    <source>
        <dbReference type="EMBL" id="SFT93264.1"/>
    </source>
</evidence>
<dbReference type="PANTHER" id="PTHR44846">
    <property type="entry name" value="MANNOSYL-D-GLYCERATE TRANSPORT/METABOLISM SYSTEM REPRESSOR MNGR-RELATED"/>
    <property type="match status" value="1"/>
</dbReference>
<dbReference type="AlphaFoldDB" id="A0A1I7C1I2"/>
<evidence type="ECO:0000259" key="5">
    <source>
        <dbReference type="PROSITE" id="PS50949"/>
    </source>
</evidence>
<dbReference type="Proteomes" id="UP000183371">
    <property type="component" value="Unassembled WGS sequence"/>
</dbReference>
<proteinExistence type="predicted"/>
<dbReference type="Pfam" id="PF07702">
    <property type="entry name" value="UTRA"/>
    <property type="match status" value="1"/>
</dbReference>
<dbReference type="InterPro" id="IPR028978">
    <property type="entry name" value="Chorismate_lyase_/UTRA_dom_sf"/>
</dbReference>
<keyword evidence="7" id="KW-1185">Reference proteome</keyword>
<evidence type="ECO:0000256" key="4">
    <source>
        <dbReference type="SAM" id="MobiDB-lite"/>
    </source>
</evidence>
<dbReference type="InterPro" id="IPR050679">
    <property type="entry name" value="Bact_HTH_transcr_reg"/>
</dbReference>
<dbReference type="Gene3D" id="1.10.10.10">
    <property type="entry name" value="Winged helix-like DNA-binding domain superfamily/Winged helix DNA-binding domain"/>
    <property type="match status" value="1"/>
</dbReference>
<dbReference type="PANTHER" id="PTHR44846:SF1">
    <property type="entry name" value="MANNOSYL-D-GLYCERATE TRANSPORT_METABOLISM SYSTEM REPRESSOR MNGR-RELATED"/>
    <property type="match status" value="1"/>
</dbReference>
<keyword evidence="3" id="KW-0804">Transcription</keyword>
<feature type="region of interest" description="Disordered" evidence="4">
    <location>
        <begin position="1"/>
        <end position="25"/>
    </location>
</feature>
<evidence type="ECO:0000313" key="7">
    <source>
        <dbReference type="Proteomes" id="UP000183371"/>
    </source>
</evidence>
<dbReference type="InterPro" id="IPR036390">
    <property type="entry name" value="WH_DNA-bd_sf"/>
</dbReference>
<feature type="compositionally biased region" description="Polar residues" evidence="4">
    <location>
        <begin position="15"/>
        <end position="25"/>
    </location>
</feature>
<keyword evidence="1" id="KW-0805">Transcription regulation</keyword>
<protein>
    <submittedName>
        <fullName evidence="6">Transcriptional regulator, GntR family</fullName>
    </submittedName>
</protein>
<evidence type="ECO:0000256" key="1">
    <source>
        <dbReference type="ARBA" id="ARBA00023015"/>
    </source>
</evidence>
<reference evidence="7" key="1">
    <citation type="submission" date="2016-10" db="EMBL/GenBank/DDBJ databases">
        <authorList>
            <person name="Varghese N."/>
            <person name="Submissions S."/>
        </authorList>
    </citation>
    <scope>NUCLEOTIDE SEQUENCE [LARGE SCALE GENOMIC DNA]</scope>
    <source>
        <strain evidence="7">DSM 17465</strain>
    </source>
</reference>
<dbReference type="SMART" id="SM00345">
    <property type="entry name" value="HTH_GNTR"/>
    <property type="match status" value="1"/>
</dbReference>
<dbReference type="GO" id="GO:0003700">
    <property type="term" value="F:DNA-binding transcription factor activity"/>
    <property type="evidence" value="ECO:0007669"/>
    <property type="project" value="InterPro"/>
</dbReference>
<dbReference type="CDD" id="cd07377">
    <property type="entry name" value="WHTH_GntR"/>
    <property type="match status" value="1"/>
</dbReference>
<dbReference type="GO" id="GO:0045892">
    <property type="term" value="P:negative regulation of DNA-templated transcription"/>
    <property type="evidence" value="ECO:0007669"/>
    <property type="project" value="TreeGrafter"/>
</dbReference>
<dbReference type="Gene3D" id="3.40.1410.10">
    <property type="entry name" value="Chorismate lyase-like"/>
    <property type="match status" value="1"/>
</dbReference>
<dbReference type="GO" id="GO:0003677">
    <property type="term" value="F:DNA binding"/>
    <property type="evidence" value="ECO:0007669"/>
    <property type="project" value="UniProtKB-KW"/>
</dbReference>
<dbReference type="PROSITE" id="PS50949">
    <property type="entry name" value="HTH_GNTR"/>
    <property type="match status" value="1"/>
</dbReference>
<dbReference type="RefSeq" id="WP_014284167.1">
    <property type="nucleotide sequence ID" value="NZ_JBLGCU010000001.1"/>
</dbReference>
<sequence>MKTSRMSAQEDTHTDLFSTTSWQQRSGGPRYLQLYRHLESAIKDGRLAAATTLPAERELATLTGLSRVTIRKAISQLVVDGLVIQRRGSGSYVAPQMKRMEQSLSALTSFTEDMQRRGKTSSSETLSCGIYLPSPEEIVALGLPSDGQVSRITRLRRADGIPLAIETSSLSTEFVPDPSRIETSLYEKLSLEGMRPSRAIQRISACKLTEEQAALLEVSEGDAALYIDRTAYLPSGRVIELTTGVYRGDIYDFVAELRNA</sequence>
<dbReference type="Pfam" id="PF00392">
    <property type="entry name" value="GntR"/>
    <property type="match status" value="1"/>
</dbReference>
<dbReference type="SUPFAM" id="SSF64288">
    <property type="entry name" value="Chorismate lyase-like"/>
    <property type="match status" value="1"/>
</dbReference>
<evidence type="ECO:0000256" key="2">
    <source>
        <dbReference type="ARBA" id="ARBA00023125"/>
    </source>
</evidence>
<organism evidence="6 7">
    <name type="scientific">Pseudovibrio denitrificans</name>
    <dbReference type="NCBI Taxonomy" id="258256"/>
    <lineage>
        <taxon>Bacteria</taxon>
        <taxon>Pseudomonadati</taxon>
        <taxon>Pseudomonadota</taxon>
        <taxon>Alphaproteobacteria</taxon>
        <taxon>Hyphomicrobiales</taxon>
        <taxon>Stappiaceae</taxon>
        <taxon>Pseudovibrio</taxon>
    </lineage>
</organism>
<feature type="domain" description="HTH gntR-type" evidence="5">
    <location>
        <begin position="28"/>
        <end position="96"/>
    </location>
</feature>
<dbReference type="InterPro" id="IPR011663">
    <property type="entry name" value="UTRA"/>
</dbReference>
<gene>
    <name evidence="6" type="ORF">SAMN05444141_10530</name>
</gene>
<dbReference type="PRINTS" id="PR00035">
    <property type="entry name" value="HTHGNTR"/>
</dbReference>